<evidence type="ECO:0000256" key="1">
    <source>
        <dbReference type="ARBA" id="ARBA00022630"/>
    </source>
</evidence>
<dbReference type="GO" id="GO:0071949">
    <property type="term" value="F:FAD binding"/>
    <property type="evidence" value="ECO:0007669"/>
    <property type="project" value="InterPro"/>
</dbReference>
<dbReference type="Gene3D" id="3.30.465.10">
    <property type="match status" value="1"/>
</dbReference>
<reference evidence="5 6" key="1">
    <citation type="submission" date="2018-05" db="EMBL/GenBank/DDBJ databases">
        <title>A metagenomic window into the 2 km-deep terrestrial subsurface aquifer revealed taxonomically and functionally diverse microbial community comprising novel uncultured bacterial lineages.</title>
        <authorList>
            <person name="Kadnikov V.V."/>
            <person name="Mardanov A.V."/>
            <person name="Beletsky A.V."/>
            <person name="Banks D."/>
            <person name="Pimenov N.V."/>
            <person name="Frank Y.A."/>
            <person name="Karnachuk O.V."/>
            <person name="Ravin N.V."/>
        </authorList>
    </citation>
    <scope>NUCLEOTIDE SEQUENCE [LARGE SCALE GENOMIC DNA]</scope>
    <source>
        <strain evidence="5">BY5</strain>
    </source>
</reference>
<dbReference type="Pfam" id="PF00941">
    <property type="entry name" value="FAD_binding_5"/>
    <property type="match status" value="1"/>
</dbReference>
<keyword evidence="2" id="KW-0274">FAD</keyword>
<evidence type="ECO:0000256" key="3">
    <source>
        <dbReference type="ARBA" id="ARBA00023002"/>
    </source>
</evidence>
<sequence length="285" mass="30655">MLKNLTHVHRPSTIEEACALLAAPDCKNIALAGGTYLAESSDTTIQGLVDLSGLDLNFIRETSEGYAIGAMTPVQDIFKSKLLKGATGHLLKAAAGRIGSTLLRHSITAGGNLVSVFPWSDLPPALLALDAEVQIRKGIPKRTVPVATLLEKTPREFLDKSELVTEIHVPAYGATTGTSFTKFAKTANDYSLITVAIRITVLQGLIRDVRIALSGCTKKPVRRPEAEALLKGQTPTPERLANAAARAAQNLDLTNDFRASKEYRSEILPVLIRRGIEDALRQIAA</sequence>
<protein>
    <submittedName>
        <fullName evidence="5">Xanthine dehydrogenase iron-sulfur subunit</fullName>
    </submittedName>
</protein>
<dbReference type="PANTHER" id="PTHR42659:SF2">
    <property type="entry name" value="XANTHINE DEHYDROGENASE SUBUNIT C-RELATED"/>
    <property type="match status" value="1"/>
</dbReference>
<dbReference type="SMART" id="SM01092">
    <property type="entry name" value="CO_deh_flav_C"/>
    <property type="match status" value="1"/>
</dbReference>
<organism evidence="5 6">
    <name type="scientific">Candidatus Ozemobacter sibiricus</name>
    <dbReference type="NCBI Taxonomy" id="2268124"/>
    <lineage>
        <taxon>Bacteria</taxon>
        <taxon>Candidatus Ozemobacteria</taxon>
        <taxon>Candidatus Ozemobacterales</taxon>
        <taxon>Candidatus Ozemobacteraceae</taxon>
        <taxon>Candidatus Ozemobacter</taxon>
    </lineage>
</organism>
<dbReference type="InterPro" id="IPR002346">
    <property type="entry name" value="Mopterin_DH_FAD-bd"/>
</dbReference>
<dbReference type="InterPro" id="IPR036318">
    <property type="entry name" value="FAD-bd_PCMH-like_sf"/>
</dbReference>
<dbReference type="InterPro" id="IPR051312">
    <property type="entry name" value="Diverse_Substr_Oxidored"/>
</dbReference>
<evidence type="ECO:0000313" key="6">
    <source>
        <dbReference type="Proteomes" id="UP000252355"/>
    </source>
</evidence>
<dbReference type="SUPFAM" id="SSF56176">
    <property type="entry name" value="FAD-binding/transporter-associated domain-like"/>
    <property type="match status" value="1"/>
</dbReference>
<proteinExistence type="predicted"/>
<evidence type="ECO:0000313" key="5">
    <source>
        <dbReference type="EMBL" id="RCK78055.1"/>
    </source>
</evidence>
<dbReference type="InterPro" id="IPR005107">
    <property type="entry name" value="CO_DH_flav_C"/>
</dbReference>
<dbReference type="InterPro" id="IPR036683">
    <property type="entry name" value="CO_DH_flav_C_dom_sf"/>
</dbReference>
<keyword evidence="3" id="KW-0560">Oxidoreductase</keyword>
<dbReference type="GO" id="GO:0016491">
    <property type="term" value="F:oxidoreductase activity"/>
    <property type="evidence" value="ECO:0007669"/>
    <property type="project" value="UniProtKB-KW"/>
</dbReference>
<accession>A0A367ZIW8</accession>
<dbReference type="EMBL" id="QOQW01000028">
    <property type="protein sequence ID" value="RCK78055.1"/>
    <property type="molecule type" value="Genomic_DNA"/>
</dbReference>
<dbReference type="InterPro" id="IPR016169">
    <property type="entry name" value="FAD-bd_PCMH_sub2"/>
</dbReference>
<dbReference type="InterPro" id="IPR016166">
    <property type="entry name" value="FAD-bd_PCMH"/>
</dbReference>
<dbReference type="PROSITE" id="PS51387">
    <property type="entry name" value="FAD_PCMH"/>
    <property type="match status" value="1"/>
</dbReference>
<comment type="caution">
    <text evidence="5">The sequence shown here is derived from an EMBL/GenBank/DDBJ whole genome shotgun (WGS) entry which is preliminary data.</text>
</comment>
<feature type="domain" description="FAD-binding PCMH-type" evidence="4">
    <location>
        <begin position="1"/>
        <end position="174"/>
    </location>
</feature>
<evidence type="ECO:0000256" key="2">
    <source>
        <dbReference type="ARBA" id="ARBA00022827"/>
    </source>
</evidence>
<keyword evidence="1" id="KW-0285">Flavoprotein</keyword>
<dbReference type="SUPFAM" id="SSF55447">
    <property type="entry name" value="CO dehydrogenase flavoprotein C-terminal domain-like"/>
    <property type="match status" value="1"/>
</dbReference>
<evidence type="ECO:0000259" key="4">
    <source>
        <dbReference type="PROSITE" id="PS51387"/>
    </source>
</evidence>
<dbReference type="AlphaFoldDB" id="A0A367ZIW8"/>
<dbReference type="Proteomes" id="UP000252355">
    <property type="component" value="Unassembled WGS sequence"/>
</dbReference>
<name>A0A367ZIW8_9BACT</name>
<dbReference type="PANTHER" id="PTHR42659">
    <property type="entry name" value="XANTHINE DEHYDROGENASE SUBUNIT C-RELATED"/>
    <property type="match status" value="1"/>
</dbReference>
<gene>
    <name evidence="5" type="ORF">OZSIB_1831</name>
</gene>
<dbReference type="Pfam" id="PF03450">
    <property type="entry name" value="CO_deh_flav_C"/>
    <property type="match status" value="1"/>
</dbReference>
<dbReference type="Gene3D" id="3.30.390.50">
    <property type="entry name" value="CO dehydrogenase flavoprotein, C-terminal domain"/>
    <property type="match status" value="1"/>
</dbReference>